<dbReference type="AlphaFoldDB" id="A0A2M4CF15"/>
<keyword evidence="1" id="KW-0732">Signal</keyword>
<protein>
    <submittedName>
        <fullName evidence="2">Putative secreted protein</fullName>
    </submittedName>
</protein>
<feature type="chain" id="PRO_5014818091" evidence="1">
    <location>
        <begin position="18"/>
        <end position="68"/>
    </location>
</feature>
<dbReference type="EMBL" id="GGFJ01014762">
    <property type="protein sequence ID" value="MBW63903.1"/>
    <property type="molecule type" value="Transcribed_RNA"/>
</dbReference>
<accession>A0A2M4CF15</accession>
<evidence type="ECO:0000313" key="2">
    <source>
        <dbReference type="EMBL" id="MBW63903.1"/>
    </source>
</evidence>
<evidence type="ECO:0000256" key="1">
    <source>
        <dbReference type="SAM" id="SignalP"/>
    </source>
</evidence>
<feature type="signal peptide" evidence="1">
    <location>
        <begin position="1"/>
        <end position="17"/>
    </location>
</feature>
<organism evidence="2">
    <name type="scientific">Anopheles marajoara</name>
    <dbReference type="NCBI Taxonomy" id="58244"/>
    <lineage>
        <taxon>Eukaryota</taxon>
        <taxon>Metazoa</taxon>
        <taxon>Ecdysozoa</taxon>
        <taxon>Arthropoda</taxon>
        <taxon>Hexapoda</taxon>
        <taxon>Insecta</taxon>
        <taxon>Pterygota</taxon>
        <taxon>Neoptera</taxon>
        <taxon>Endopterygota</taxon>
        <taxon>Diptera</taxon>
        <taxon>Nematocera</taxon>
        <taxon>Culicoidea</taxon>
        <taxon>Culicidae</taxon>
        <taxon>Anophelinae</taxon>
        <taxon>Anopheles</taxon>
    </lineage>
</organism>
<reference evidence="2" key="1">
    <citation type="submission" date="2018-01" db="EMBL/GenBank/DDBJ databases">
        <title>An insight into the sialome of Amazonian anophelines.</title>
        <authorList>
            <person name="Ribeiro J.M."/>
            <person name="Scarpassa V."/>
            <person name="Calvo E."/>
        </authorList>
    </citation>
    <scope>NUCLEOTIDE SEQUENCE</scope>
    <source>
        <tissue evidence="2">Salivary glands</tissue>
    </source>
</reference>
<sequence>MVPLLLLLLLATYDVDGVVNGGGGGGGAGRFNAVPCIRLAVTATEQLFIATFVRLDRSEAERQRMAYG</sequence>
<name>A0A2M4CF15_9DIPT</name>
<proteinExistence type="predicted"/>